<name>A0ABQ9W1K4_SAGOE</name>
<dbReference type="EMBL" id="JASSZA010000003">
    <property type="protein sequence ID" value="KAK2115511.1"/>
    <property type="molecule type" value="Genomic_DNA"/>
</dbReference>
<protein>
    <submittedName>
        <fullName evidence="1">Uncharacterized protein</fullName>
    </submittedName>
</protein>
<dbReference type="Proteomes" id="UP001266305">
    <property type="component" value="Unassembled WGS sequence"/>
</dbReference>
<evidence type="ECO:0000313" key="1">
    <source>
        <dbReference type="EMBL" id="KAK2115511.1"/>
    </source>
</evidence>
<proteinExistence type="predicted"/>
<feature type="non-terminal residue" evidence="1">
    <location>
        <position position="97"/>
    </location>
</feature>
<evidence type="ECO:0000313" key="2">
    <source>
        <dbReference type="Proteomes" id="UP001266305"/>
    </source>
</evidence>
<organism evidence="1 2">
    <name type="scientific">Saguinus oedipus</name>
    <name type="common">Cotton-top tamarin</name>
    <name type="synonym">Oedipomidas oedipus</name>
    <dbReference type="NCBI Taxonomy" id="9490"/>
    <lineage>
        <taxon>Eukaryota</taxon>
        <taxon>Metazoa</taxon>
        <taxon>Chordata</taxon>
        <taxon>Craniata</taxon>
        <taxon>Vertebrata</taxon>
        <taxon>Euteleostomi</taxon>
        <taxon>Mammalia</taxon>
        <taxon>Eutheria</taxon>
        <taxon>Euarchontoglires</taxon>
        <taxon>Primates</taxon>
        <taxon>Haplorrhini</taxon>
        <taxon>Platyrrhini</taxon>
        <taxon>Cebidae</taxon>
        <taxon>Callitrichinae</taxon>
        <taxon>Saguinus</taxon>
    </lineage>
</organism>
<feature type="non-terminal residue" evidence="1">
    <location>
        <position position="1"/>
    </location>
</feature>
<sequence length="97" mass="10845">KQHDRKEQFLLGQVFSRICIQVLILLSPFTNSAFTLLKRNNVQPNSDSEIGSSSFATAPPPRLLCKLGYENMIAVVDHNGNKLWSLQEALNCGFPDL</sequence>
<reference evidence="1 2" key="1">
    <citation type="submission" date="2023-05" db="EMBL/GenBank/DDBJ databases">
        <title>B98-5 Cell Line De Novo Hybrid Assembly: An Optical Mapping Approach.</title>
        <authorList>
            <person name="Kananen K."/>
            <person name="Auerbach J.A."/>
            <person name="Kautto E."/>
            <person name="Blachly J.S."/>
        </authorList>
    </citation>
    <scope>NUCLEOTIDE SEQUENCE [LARGE SCALE GENOMIC DNA]</scope>
    <source>
        <strain evidence="1">B95-8</strain>
        <tissue evidence="1">Cell line</tissue>
    </source>
</reference>
<accession>A0ABQ9W1K4</accession>
<comment type="caution">
    <text evidence="1">The sequence shown here is derived from an EMBL/GenBank/DDBJ whole genome shotgun (WGS) entry which is preliminary data.</text>
</comment>
<keyword evidence="2" id="KW-1185">Reference proteome</keyword>
<gene>
    <name evidence="1" type="ORF">P7K49_006137</name>
</gene>